<evidence type="ECO:0000256" key="3">
    <source>
        <dbReference type="SAM" id="SignalP"/>
    </source>
</evidence>
<dbReference type="PANTHER" id="PTHR37423">
    <property type="entry name" value="SOLUBLE LYTIC MUREIN TRANSGLYCOSYLASE-RELATED"/>
    <property type="match status" value="1"/>
</dbReference>
<dbReference type="CDD" id="cd13401">
    <property type="entry name" value="Slt70-like"/>
    <property type="match status" value="1"/>
</dbReference>
<keyword evidence="7" id="KW-1185">Reference proteome</keyword>
<dbReference type="Gene3D" id="1.10.530.10">
    <property type="match status" value="1"/>
</dbReference>
<dbReference type="Pfam" id="PF01464">
    <property type="entry name" value="SLT"/>
    <property type="match status" value="1"/>
</dbReference>
<dbReference type="Proteomes" id="UP000186819">
    <property type="component" value="Unassembled WGS sequence"/>
</dbReference>
<organism evidence="6 7">
    <name type="scientific">Aromatoleum tolulyticum</name>
    <dbReference type="NCBI Taxonomy" id="34027"/>
    <lineage>
        <taxon>Bacteria</taxon>
        <taxon>Pseudomonadati</taxon>
        <taxon>Pseudomonadota</taxon>
        <taxon>Betaproteobacteria</taxon>
        <taxon>Rhodocyclales</taxon>
        <taxon>Rhodocyclaceae</taxon>
        <taxon>Aromatoleum</taxon>
    </lineage>
</organism>
<dbReference type="AlphaFoldDB" id="A0A1N6NAD0"/>
<feature type="domain" description="Lytic transglycosylase superhelical linker" evidence="5">
    <location>
        <begin position="403"/>
        <end position="458"/>
    </location>
</feature>
<sequence>MAKGLWAALALVLASLTQGAYGQIGDDRILAAREALRTGDRATLERLAAEREPHVLDPYVRYWRLTNILARPEALPVDELNDFLLREPDSQLAERLRGDWLRRMAREQDWSGFLQVYADLREPDAELRCLQRNARLESGDMTVLDEVRARWMELADNHNACEPVFRTLALAGHIGSDELWWRARRQIDSRSPSNARATLSWMKPADAPSVADFDRMMKSPSTWLDRLPANFAISRAGRELAMAALVRIAREDVSSAYARFARIEDRLGADERAYIHATLGHHGSLQGSPGAVRWFRAAGKVPMSAEQRAWRVRAELRVEDWRGVQAAIEGLAATEQTQPEWTYWLGRALAAQSRPAEAAALFQRIAGRPSFYGILAGEELGNAFAAPSRSGTVTAEDIARADADPGLRRALALYRLEMRTEGMREWNWSLRGRDEGFLIAAARLALRNEIYDRAINTAERTDPQANFDLRFLTPYRQLIEPQVHQQGLDMAWVYGLMRQESRFIAPARSSSGAQGLMQVMPATGKWVARKIGLAGYHQGMLTDPDTNVLLGTSYMRLILEDLDDHPVLASAGYNAGPGRARRWRDERPLEGAIYAETIPFDETRDYVKKVMANAVIYAAMLEAKPQSLKARLGTISPRLTAEP</sequence>
<accession>A0A1N6NAD0</accession>
<dbReference type="SUPFAM" id="SSF48435">
    <property type="entry name" value="Bacterial muramidases"/>
    <property type="match status" value="1"/>
</dbReference>
<dbReference type="GO" id="GO:0000270">
    <property type="term" value="P:peptidoglycan metabolic process"/>
    <property type="evidence" value="ECO:0007669"/>
    <property type="project" value="InterPro"/>
</dbReference>
<dbReference type="SUPFAM" id="SSF53955">
    <property type="entry name" value="Lysozyme-like"/>
    <property type="match status" value="1"/>
</dbReference>
<dbReference type="InterPro" id="IPR000189">
    <property type="entry name" value="Transglyc_AS"/>
</dbReference>
<comment type="similarity">
    <text evidence="1">Belongs to the transglycosylase Slt family.</text>
</comment>
<evidence type="ECO:0000313" key="7">
    <source>
        <dbReference type="Proteomes" id="UP000186819"/>
    </source>
</evidence>
<feature type="domain" description="Transglycosylase SLT" evidence="4">
    <location>
        <begin position="484"/>
        <end position="587"/>
    </location>
</feature>
<name>A0A1N6NAD0_9RHOO</name>
<dbReference type="GO" id="GO:0008933">
    <property type="term" value="F:peptidoglycan lytic transglycosylase activity"/>
    <property type="evidence" value="ECO:0007669"/>
    <property type="project" value="InterPro"/>
</dbReference>
<proteinExistence type="inferred from homology"/>
<gene>
    <name evidence="6" type="ORF">SAMN05421829_101202</name>
</gene>
<dbReference type="GO" id="GO:0004553">
    <property type="term" value="F:hydrolase activity, hydrolyzing O-glycosyl compounds"/>
    <property type="evidence" value="ECO:0007669"/>
    <property type="project" value="InterPro"/>
</dbReference>
<evidence type="ECO:0000259" key="5">
    <source>
        <dbReference type="Pfam" id="PF14718"/>
    </source>
</evidence>
<dbReference type="InterPro" id="IPR037061">
    <property type="entry name" value="Lytic_TGlycoase_superhlx_L_sf"/>
</dbReference>
<feature type="chain" id="PRO_5009937216" evidence="3">
    <location>
        <begin position="23"/>
        <end position="643"/>
    </location>
</feature>
<dbReference type="OrthoDB" id="92254at2"/>
<evidence type="ECO:0000256" key="1">
    <source>
        <dbReference type="ARBA" id="ARBA00007734"/>
    </source>
</evidence>
<dbReference type="InterPro" id="IPR008258">
    <property type="entry name" value="Transglycosylase_SLT_dom_1"/>
</dbReference>
<dbReference type="PANTHER" id="PTHR37423:SF5">
    <property type="entry name" value="SOLUBLE LYTIC MUREIN TRANSGLYCOSYLASE"/>
    <property type="match status" value="1"/>
</dbReference>
<dbReference type="Pfam" id="PF14718">
    <property type="entry name" value="SLT_L"/>
    <property type="match status" value="1"/>
</dbReference>
<dbReference type="Gene3D" id="1.10.1240.20">
    <property type="entry name" value="Lytic transglycosylase, superhelical linker domain"/>
    <property type="match status" value="1"/>
</dbReference>
<dbReference type="GO" id="GO:0042597">
    <property type="term" value="C:periplasmic space"/>
    <property type="evidence" value="ECO:0007669"/>
    <property type="project" value="InterPro"/>
</dbReference>
<protein>
    <submittedName>
        <fullName evidence="6">Soluble lytic murein transglycosylase</fullName>
    </submittedName>
</protein>
<evidence type="ECO:0000259" key="4">
    <source>
        <dbReference type="Pfam" id="PF01464"/>
    </source>
</evidence>
<evidence type="ECO:0000313" key="6">
    <source>
        <dbReference type="EMBL" id="SIP89060.1"/>
    </source>
</evidence>
<feature type="signal peptide" evidence="3">
    <location>
        <begin position="1"/>
        <end position="22"/>
    </location>
</feature>
<dbReference type="RefSeq" id="WP_076600233.1">
    <property type="nucleotide sequence ID" value="NZ_FTMD01000001.1"/>
</dbReference>
<keyword evidence="2 3" id="KW-0732">Signal</keyword>
<dbReference type="PROSITE" id="PS00922">
    <property type="entry name" value="TRANSGLYCOSYLASE"/>
    <property type="match status" value="1"/>
</dbReference>
<dbReference type="GO" id="GO:0016020">
    <property type="term" value="C:membrane"/>
    <property type="evidence" value="ECO:0007669"/>
    <property type="project" value="InterPro"/>
</dbReference>
<dbReference type="STRING" id="34027.SAMN05421829_101202"/>
<reference evidence="7" key="1">
    <citation type="submission" date="2017-01" db="EMBL/GenBank/DDBJ databases">
        <authorList>
            <person name="Varghese N."/>
            <person name="Submissions S."/>
        </authorList>
    </citation>
    <scope>NUCLEOTIDE SEQUENCE [LARGE SCALE GENOMIC DNA]</scope>
    <source>
        <strain evidence="7">ATCC 51758</strain>
    </source>
</reference>
<dbReference type="InterPro" id="IPR023346">
    <property type="entry name" value="Lysozyme-like_dom_sf"/>
</dbReference>
<dbReference type="InterPro" id="IPR008939">
    <property type="entry name" value="Lytic_TGlycosylase_superhlx_U"/>
</dbReference>
<dbReference type="EMBL" id="FTMD01000001">
    <property type="protein sequence ID" value="SIP89060.1"/>
    <property type="molecule type" value="Genomic_DNA"/>
</dbReference>
<dbReference type="InterPro" id="IPR012289">
    <property type="entry name" value="Lytic_TGlycosylase_superhlx_L"/>
</dbReference>
<dbReference type="Gene3D" id="1.25.20.10">
    <property type="entry name" value="Bacterial muramidases"/>
    <property type="match status" value="1"/>
</dbReference>
<evidence type="ECO:0000256" key="2">
    <source>
        <dbReference type="ARBA" id="ARBA00022729"/>
    </source>
</evidence>